<evidence type="ECO:0000256" key="3">
    <source>
        <dbReference type="ARBA" id="ARBA00022629"/>
    </source>
</evidence>
<dbReference type="Gene3D" id="1.10.10.10">
    <property type="entry name" value="Winged helix-like DNA-binding domain superfamily/Winged helix DNA-binding domain"/>
    <property type="match status" value="1"/>
</dbReference>
<dbReference type="SUPFAM" id="SSF46785">
    <property type="entry name" value="Winged helix' DNA-binding domain"/>
    <property type="match status" value="1"/>
</dbReference>
<keyword evidence="3" id="KW-0119">Carbohydrate metabolism</keyword>
<protein>
    <submittedName>
        <fullName evidence="4">Transcriptional repressor of the xylose operon</fullName>
    </submittedName>
</protein>
<keyword evidence="5" id="KW-1185">Reference proteome</keyword>
<dbReference type="Pfam" id="PF00480">
    <property type="entry name" value="ROK"/>
    <property type="match status" value="1"/>
</dbReference>
<organism evidence="4 5">
    <name type="scientific">Halalkalibacterium halodurans (strain ATCC BAA-125 / DSM 18197 / FERM 7344 / JCM 9153 / C-125)</name>
    <name type="common">Bacillus halodurans</name>
    <dbReference type="NCBI Taxonomy" id="272558"/>
    <lineage>
        <taxon>Bacteria</taxon>
        <taxon>Bacillati</taxon>
        <taxon>Bacillota</taxon>
        <taxon>Bacilli</taxon>
        <taxon>Bacillales</taxon>
        <taxon>Bacillaceae</taxon>
        <taxon>Halalkalibacterium (ex Joshi et al. 2022)</taxon>
    </lineage>
</organism>
<dbReference type="AlphaFoldDB" id="Q9K992"/>
<evidence type="ECO:0000256" key="1">
    <source>
        <dbReference type="ARBA" id="ARBA00002486"/>
    </source>
</evidence>
<gene>
    <name evidence="4" type="primary">xylR</name>
</gene>
<sequence length="386" mass="42121">MSVTGDQRFIKQMNKQIVLQTIRKEAPLSRAQVSLTTGLNKGTVSSLVAELIADNLVYEVGPGESSGGRRPVMLMFQNKAAYAIGINIAVNYLSGVLTDLVGNVIEKVEWSLHVKEFDHVNQQMVQLIEQLMKAAPPSTYGIIGIGVAVPGIVNEEGDVLFAPNLNWREIPLKKQLEEHFQLPIAVENEANAGALGEKVFGKGKESENMIFFSIGIGIGSGIIFGNSLYRGKGGYSGEVGHMSIETNGPLCTCGNKGCWELFASEKAVLQQGEALYEEVLTLDDLFEKARKGEQTAIDLFQKIGVYLGTGIANMINALNPELVVVGNRMVKGRPWLEHSLKQTVADRALSFHAEQVLVEFSDLNENGISLGVSYLLIDSFLEKKHE</sequence>
<dbReference type="SUPFAM" id="SSF53067">
    <property type="entry name" value="Actin-like ATPase domain"/>
    <property type="match status" value="1"/>
</dbReference>
<proteinExistence type="inferred from homology"/>
<dbReference type="OrthoDB" id="9796533at2"/>
<dbReference type="PIR" id="F83994">
    <property type="entry name" value="F83994"/>
</dbReference>
<keyword evidence="3" id="KW-0859">Xylose metabolism</keyword>
<dbReference type="InterPro" id="IPR043129">
    <property type="entry name" value="ATPase_NBD"/>
</dbReference>
<dbReference type="InterPro" id="IPR049874">
    <property type="entry name" value="ROK_cs"/>
</dbReference>
<dbReference type="GO" id="GO:0042732">
    <property type="term" value="P:D-xylose metabolic process"/>
    <property type="evidence" value="ECO:0007669"/>
    <property type="project" value="UniProtKB-KW"/>
</dbReference>
<dbReference type="InterPro" id="IPR036388">
    <property type="entry name" value="WH-like_DNA-bd_sf"/>
</dbReference>
<dbReference type="HOGENOM" id="CLU_036604_13_2_9"/>
<dbReference type="InterPro" id="IPR036390">
    <property type="entry name" value="WH_DNA-bd_sf"/>
</dbReference>
<evidence type="ECO:0000313" key="4">
    <source>
        <dbReference type="EMBL" id="BAB06477.1"/>
    </source>
</evidence>
<name>Q9K992_HALH5</name>
<dbReference type="eggNOG" id="COG1940">
    <property type="taxonomic scope" value="Bacteria"/>
</dbReference>
<dbReference type="PANTHER" id="PTHR18964">
    <property type="entry name" value="ROK (REPRESSOR, ORF, KINASE) FAMILY"/>
    <property type="match status" value="1"/>
</dbReference>
<dbReference type="STRING" id="272558.gene:10728658"/>
<dbReference type="Gene3D" id="3.30.420.40">
    <property type="match status" value="2"/>
</dbReference>
<dbReference type="PROSITE" id="PS01125">
    <property type="entry name" value="ROK"/>
    <property type="match status" value="1"/>
</dbReference>
<evidence type="ECO:0000256" key="2">
    <source>
        <dbReference type="ARBA" id="ARBA00006479"/>
    </source>
</evidence>
<comment type="similarity">
    <text evidence="2">Belongs to the ROK (NagC/XylR) family.</text>
</comment>
<dbReference type="RefSeq" id="WP_010898906.1">
    <property type="nucleotide sequence ID" value="NC_002570.2"/>
</dbReference>
<dbReference type="EMBL" id="BA000004">
    <property type="protein sequence ID" value="BAB06477.1"/>
    <property type="molecule type" value="Genomic_DNA"/>
</dbReference>
<evidence type="ECO:0000313" key="5">
    <source>
        <dbReference type="Proteomes" id="UP000001258"/>
    </source>
</evidence>
<dbReference type="Proteomes" id="UP000001258">
    <property type="component" value="Chromosome"/>
</dbReference>
<dbReference type="KEGG" id="bha:BH2758"/>
<accession>Q9K992</accession>
<dbReference type="CDD" id="cd24076">
    <property type="entry name" value="ASKHA_ATPase_ROK_BsXylR-like"/>
    <property type="match status" value="1"/>
</dbReference>
<comment type="function">
    <text evidence="1">Transcriptional repressor of xylose-utilizing enzymes.</text>
</comment>
<dbReference type="InterPro" id="IPR000600">
    <property type="entry name" value="ROK"/>
</dbReference>
<dbReference type="PANTHER" id="PTHR18964:SF149">
    <property type="entry name" value="BIFUNCTIONAL UDP-N-ACETYLGLUCOSAMINE 2-EPIMERASE_N-ACETYLMANNOSAMINE KINASE"/>
    <property type="match status" value="1"/>
</dbReference>
<reference evidence="4 5" key="1">
    <citation type="journal article" date="2000" name="Nucleic Acids Res.">
        <title>Complete genome sequence of the alkaliphilic bacterium Bacillus halodurans and genomic sequence comparison with Bacillus subtilis.</title>
        <authorList>
            <person name="Takami H."/>
            <person name="Nakasone K."/>
            <person name="Takaki Y."/>
            <person name="Maeno G."/>
            <person name="Sasaki R."/>
            <person name="Masui N."/>
            <person name="Fuji F."/>
            <person name="Hirama C."/>
            <person name="Nakamura Y."/>
            <person name="Ogasawara N."/>
            <person name="Kuhara S."/>
            <person name="Horikoshi K."/>
        </authorList>
    </citation>
    <scope>NUCLEOTIDE SEQUENCE [LARGE SCALE GENOMIC DNA]</scope>
    <source>
        <strain evidence="5">ATCC BAA-125 / DSM 18197 / FERM 7344 / JCM 9153 / C-125</strain>
    </source>
</reference>